<accession>A0ABU9FWI4</accession>
<protein>
    <submittedName>
        <fullName evidence="1">Uncharacterized protein</fullName>
    </submittedName>
</protein>
<dbReference type="Proteomes" id="UP001377160">
    <property type="component" value="Unassembled WGS sequence"/>
</dbReference>
<keyword evidence="2" id="KW-1185">Reference proteome</keyword>
<evidence type="ECO:0000313" key="1">
    <source>
        <dbReference type="EMBL" id="MEL0610594.1"/>
    </source>
</evidence>
<sequence>RNLAKVEVIGSNPMYRSKSRSPNRNVRAFLFLLYLFFSHLPNSSCSTPELRLVIFKSIT</sequence>
<organism evidence="1 2">
    <name type="scientific">Vibrio echinoideorum</name>
    <dbReference type="NCBI Taxonomy" id="2100116"/>
    <lineage>
        <taxon>Bacteria</taxon>
        <taxon>Pseudomonadati</taxon>
        <taxon>Pseudomonadota</taxon>
        <taxon>Gammaproteobacteria</taxon>
        <taxon>Vibrionales</taxon>
        <taxon>Vibrionaceae</taxon>
        <taxon>Vibrio</taxon>
    </lineage>
</organism>
<dbReference type="RefSeq" id="WP_341635936.1">
    <property type="nucleotide sequence ID" value="NZ_JBANDX010000021.1"/>
</dbReference>
<proteinExistence type="predicted"/>
<reference evidence="1 2" key="1">
    <citation type="submission" date="2024-02" db="EMBL/GenBank/DDBJ databases">
        <title>Bacteria isolated from the canopy kelp, Nereocystis luetkeana.</title>
        <authorList>
            <person name="Pfister C.A."/>
            <person name="Younker I.T."/>
            <person name="Light S.H."/>
        </authorList>
    </citation>
    <scope>NUCLEOTIDE SEQUENCE [LARGE SCALE GENOMIC DNA]</scope>
    <source>
        <strain evidence="1 2">TI.1.15</strain>
    </source>
</reference>
<name>A0ABU9FWI4_9VIBR</name>
<evidence type="ECO:0000313" key="2">
    <source>
        <dbReference type="Proteomes" id="UP001377160"/>
    </source>
</evidence>
<feature type="non-terminal residue" evidence="1">
    <location>
        <position position="1"/>
    </location>
</feature>
<dbReference type="EMBL" id="JBANDX010000021">
    <property type="protein sequence ID" value="MEL0610594.1"/>
    <property type="molecule type" value="Genomic_DNA"/>
</dbReference>
<gene>
    <name evidence="1" type="ORF">V8Z71_19945</name>
</gene>
<comment type="caution">
    <text evidence="1">The sequence shown here is derived from an EMBL/GenBank/DDBJ whole genome shotgun (WGS) entry which is preliminary data.</text>
</comment>